<accession>A0A381SDW5</accession>
<feature type="region of interest" description="Disordered" evidence="1">
    <location>
        <begin position="18"/>
        <end position="39"/>
    </location>
</feature>
<feature type="compositionally biased region" description="Polar residues" evidence="1">
    <location>
        <begin position="87"/>
        <end position="97"/>
    </location>
</feature>
<sequence>MKSFKEFIGTTGVRIGNYSNTQPIASLGDTPPKKRAGGKNVRGVGLHAAYTTAVNQRPFLSADPKVEPRNKKKENTMGGMVHVRGAQPTSSMRTRKK</sequence>
<evidence type="ECO:0000256" key="1">
    <source>
        <dbReference type="SAM" id="MobiDB-lite"/>
    </source>
</evidence>
<proteinExistence type="predicted"/>
<gene>
    <name evidence="2" type="ORF">METZ01_LOCUS55126</name>
</gene>
<protein>
    <submittedName>
        <fullName evidence="2">Uncharacterized protein</fullName>
    </submittedName>
</protein>
<dbReference type="AlphaFoldDB" id="A0A381SDW5"/>
<evidence type="ECO:0000313" key="2">
    <source>
        <dbReference type="EMBL" id="SVA02272.1"/>
    </source>
</evidence>
<feature type="region of interest" description="Disordered" evidence="1">
    <location>
        <begin position="59"/>
        <end position="97"/>
    </location>
</feature>
<feature type="compositionally biased region" description="Basic and acidic residues" evidence="1">
    <location>
        <begin position="64"/>
        <end position="75"/>
    </location>
</feature>
<reference evidence="2" key="1">
    <citation type="submission" date="2018-05" db="EMBL/GenBank/DDBJ databases">
        <authorList>
            <person name="Lanie J.A."/>
            <person name="Ng W.-L."/>
            <person name="Kazmierczak K.M."/>
            <person name="Andrzejewski T.M."/>
            <person name="Davidsen T.M."/>
            <person name="Wayne K.J."/>
            <person name="Tettelin H."/>
            <person name="Glass J.I."/>
            <person name="Rusch D."/>
            <person name="Podicherti R."/>
            <person name="Tsui H.-C.T."/>
            <person name="Winkler M.E."/>
        </authorList>
    </citation>
    <scope>NUCLEOTIDE SEQUENCE</scope>
</reference>
<name>A0A381SDW5_9ZZZZ</name>
<dbReference type="EMBL" id="UINC01002988">
    <property type="protein sequence ID" value="SVA02272.1"/>
    <property type="molecule type" value="Genomic_DNA"/>
</dbReference>
<organism evidence="2">
    <name type="scientific">marine metagenome</name>
    <dbReference type="NCBI Taxonomy" id="408172"/>
    <lineage>
        <taxon>unclassified sequences</taxon>
        <taxon>metagenomes</taxon>
        <taxon>ecological metagenomes</taxon>
    </lineage>
</organism>